<evidence type="ECO:0000313" key="2">
    <source>
        <dbReference type="EMBL" id="EST24275.1"/>
    </source>
</evidence>
<reference evidence="2 3" key="1">
    <citation type="journal article" date="2014" name="Genome Announc.">
        <title>Draft Genome Sequence of Streptomyces roseochromogenes subsp. oscitans DS 12.976, Producer of the Aminocoumarin Antibiotic Clorobiocin.</title>
        <authorList>
            <person name="Ruckert C."/>
            <person name="Kalinowski J."/>
            <person name="Heide L."/>
            <person name="Apel A.K."/>
        </authorList>
    </citation>
    <scope>NUCLEOTIDE SEQUENCE [LARGE SCALE GENOMIC DNA]</scope>
    <source>
        <strain evidence="2 3">DS 12.976</strain>
    </source>
</reference>
<protein>
    <submittedName>
        <fullName evidence="2">Uncharacterized protein</fullName>
    </submittedName>
</protein>
<keyword evidence="3" id="KW-1185">Reference proteome</keyword>
<dbReference type="Proteomes" id="UP000017984">
    <property type="component" value="Chromosome"/>
</dbReference>
<accession>V6JWI5</accession>
<sequence>MHAETAYDHGVLGPGAPVSHSVLSTAGTQKVDTHA</sequence>
<dbReference type="STRING" id="1352936.M878_31060"/>
<dbReference type="HOGENOM" id="CLU_3367723_0_0_11"/>
<dbReference type="PATRIC" id="fig|1352936.5.peg.6463"/>
<dbReference type="AlphaFoldDB" id="V6JWI5"/>
<name>V6JWI5_STRRC</name>
<dbReference type="EMBL" id="AWQX01000268">
    <property type="protein sequence ID" value="EST24275.1"/>
    <property type="molecule type" value="Genomic_DNA"/>
</dbReference>
<proteinExistence type="predicted"/>
<evidence type="ECO:0000256" key="1">
    <source>
        <dbReference type="SAM" id="MobiDB-lite"/>
    </source>
</evidence>
<feature type="region of interest" description="Disordered" evidence="1">
    <location>
        <begin position="1"/>
        <end position="35"/>
    </location>
</feature>
<feature type="compositionally biased region" description="Polar residues" evidence="1">
    <location>
        <begin position="21"/>
        <end position="35"/>
    </location>
</feature>
<organism evidence="2 3">
    <name type="scientific">Streptomyces roseochromogenus subsp. oscitans DS 12.976</name>
    <dbReference type="NCBI Taxonomy" id="1352936"/>
    <lineage>
        <taxon>Bacteria</taxon>
        <taxon>Bacillati</taxon>
        <taxon>Actinomycetota</taxon>
        <taxon>Actinomycetes</taxon>
        <taxon>Kitasatosporales</taxon>
        <taxon>Streptomycetaceae</taxon>
        <taxon>Streptomyces</taxon>
    </lineage>
</organism>
<evidence type="ECO:0000313" key="3">
    <source>
        <dbReference type="Proteomes" id="UP000017984"/>
    </source>
</evidence>
<gene>
    <name evidence="2" type="ORF">M878_31060</name>
</gene>
<comment type="caution">
    <text evidence="2">The sequence shown here is derived from an EMBL/GenBank/DDBJ whole genome shotgun (WGS) entry which is preliminary data.</text>
</comment>